<dbReference type="GO" id="GO:0033178">
    <property type="term" value="C:proton-transporting two-sector ATPase complex, catalytic domain"/>
    <property type="evidence" value="ECO:0007669"/>
    <property type="project" value="InterPro"/>
</dbReference>
<feature type="compositionally biased region" description="Basic and acidic residues" evidence="4">
    <location>
        <begin position="407"/>
        <end position="429"/>
    </location>
</feature>
<keyword evidence="2" id="KW-0813">Transport</keyword>
<dbReference type="PANTHER" id="PTHR45715">
    <property type="entry name" value="ATPASE H+-TRANSPORTING V1 SUBUNIT E1A-RELATED"/>
    <property type="match status" value="1"/>
</dbReference>
<proteinExistence type="inferred from homology"/>
<dbReference type="Gene3D" id="3.30.2320.30">
    <property type="entry name" value="ATP synthase, E subunit, C-terminal"/>
    <property type="match status" value="1"/>
</dbReference>
<dbReference type="InterPro" id="IPR038495">
    <property type="entry name" value="ATPase_E_C"/>
</dbReference>
<dbReference type="SUPFAM" id="SSF160527">
    <property type="entry name" value="V-type ATPase subunit E-like"/>
    <property type="match status" value="1"/>
</dbReference>
<dbReference type="AlphaFoldDB" id="A0A6A4JZ25"/>
<dbReference type="InterPro" id="IPR002842">
    <property type="entry name" value="ATPase_V1_Esu"/>
</dbReference>
<dbReference type="EMBL" id="WIXP02000003">
    <property type="protein sequence ID" value="KAF6213685.1"/>
    <property type="molecule type" value="Genomic_DNA"/>
</dbReference>
<feature type="region of interest" description="Disordered" evidence="4">
    <location>
        <begin position="389"/>
        <end position="489"/>
    </location>
</feature>
<evidence type="ECO:0000256" key="3">
    <source>
        <dbReference type="ARBA" id="ARBA00023065"/>
    </source>
</evidence>
<evidence type="ECO:0000256" key="2">
    <source>
        <dbReference type="ARBA" id="ARBA00022448"/>
    </source>
</evidence>
<evidence type="ECO:0000313" key="6">
    <source>
        <dbReference type="Proteomes" id="UP000466442"/>
    </source>
</evidence>
<evidence type="ECO:0000256" key="4">
    <source>
        <dbReference type="SAM" id="MobiDB-lite"/>
    </source>
</evidence>
<accession>A0A6A4JZ25</accession>
<organism evidence="5 6">
    <name type="scientific">Apolygus lucorum</name>
    <name type="common">Small green plant bug</name>
    <name type="synonym">Lygocoris lucorum</name>
    <dbReference type="NCBI Taxonomy" id="248454"/>
    <lineage>
        <taxon>Eukaryota</taxon>
        <taxon>Metazoa</taxon>
        <taxon>Ecdysozoa</taxon>
        <taxon>Arthropoda</taxon>
        <taxon>Hexapoda</taxon>
        <taxon>Insecta</taxon>
        <taxon>Pterygota</taxon>
        <taxon>Neoptera</taxon>
        <taxon>Paraneoptera</taxon>
        <taxon>Hemiptera</taxon>
        <taxon>Heteroptera</taxon>
        <taxon>Panheteroptera</taxon>
        <taxon>Cimicomorpha</taxon>
        <taxon>Miridae</taxon>
        <taxon>Mirini</taxon>
        <taxon>Apolygus</taxon>
    </lineage>
</organism>
<dbReference type="Proteomes" id="UP000466442">
    <property type="component" value="Unassembled WGS sequence"/>
</dbReference>
<sequence length="489" mass="55186">MGKQRSNMYKGSLTEKEVEDRIYKQIQIIEDEANKEINMMSIQTADSSEISSKQIANEPKELIDEWVEKVRAYTERGTMIQAARLRRIAKLRVLEAFGNIREVIKEEARERIKEKMMGDSDECDELIGRMLYQGLIRLMESTVLVHTTRIDIKKVEKHYAWVSKKYQEETNVKLKLVTSKHPLKSSYYGRIVLSDKKSTVFVDVNLHKNVDKIADTVFTHEAAVHGKYKNPLHLEIKNLRAHGFKIMPRGNNITNARLDILISTMHGDPRTQMPNICLIEESKKQLVDTQEPVGVTLSKTNKRKVTIPYITPAPAGGGGPTEPVMSVIPAKYMFRQAGQEETSTDELSRGTRDLYNLENEASSMELSSHIDVPPGGGQSAVWKNMTTPRMKSMAKSRPSKAMPRFIPRKESSSVPEKKVEIADDPRRDTISNSTNQSPRSSTADTESEQTTSRPSDESGTTAESGVVDESILSRSSLPDPTKENNYSRK</sequence>
<gene>
    <name evidence="5" type="ORF">GE061_011407</name>
</gene>
<feature type="compositionally biased region" description="Polar residues" evidence="4">
    <location>
        <begin position="430"/>
        <end position="463"/>
    </location>
</feature>
<evidence type="ECO:0000256" key="1">
    <source>
        <dbReference type="ARBA" id="ARBA00005901"/>
    </source>
</evidence>
<keyword evidence="6" id="KW-1185">Reference proteome</keyword>
<comment type="caution">
    <text evidence="5">The sequence shown here is derived from an EMBL/GenBank/DDBJ whole genome shotgun (WGS) entry which is preliminary data.</text>
</comment>
<dbReference type="Pfam" id="PF01991">
    <property type="entry name" value="vATP-synt_E"/>
    <property type="match status" value="1"/>
</dbReference>
<dbReference type="GO" id="GO:0046961">
    <property type="term" value="F:proton-transporting ATPase activity, rotational mechanism"/>
    <property type="evidence" value="ECO:0007669"/>
    <property type="project" value="InterPro"/>
</dbReference>
<dbReference type="OrthoDB" id="10263003at2759"/>
<keyword evidence="3" id="KW-0406">Ion transport</keyword>
<name>A0A6A4JZ25_APOLU</name>
<evidence type="ECO:0000313" key="5">
    <source>
        <dbReference type="EMBL" id="KAF6213685.1"/>
    </source>
</evidence>
<reference evidence="5" key="1">
    <citation type="journal article" date="2021" name="Mol. Ecol. Resour.">
        <title>Apolygus lucorum genome provides insights into omnivorousness and mesophyll feeding.</title>
        <authorList>
            <person name="Liu Y."/>
            <person name="Liu H."/>
            <person name="Wang H."/>
            <person name="Huang T."/>
            <person name="Liu B."/>
            <person name="Yang B."/>
            <person name="Yin L."/>
            <person name="Li B."/>
            <person name="Zhang Y."/>
            <person name="Zhang S."/>
            <person name="Jiang F."/>
            <person name="Zhang X."/>
            <person name="Ren Y."/>
            <person name="Wang B."/>
            <person name="Wang S."/>
            <person name="Lu Y."/>
            <person name="Wu K."/>
            <person name="Fan W."/>
            <person name="Wang G."/>
        </authorList>
    </citation>
    <scope>NUCLEOTIDE SEQUENCE</scope>
    <source>
        <strain evidence="5">12Hb</strain>
    </source>
</reference>
<comment type="similarity">
    <text evidence="1">Belongs to the V-ATPase E subunit family.</text>
</comment>
<feature type="compositionally biased region" description="Basic and acidic residues" evidence="4">
    <location>
        <begin position="480"/>
        <end position="489"/>
    </location>
</feature>
<protein>
    <submittedName>
        <fullName evidence="5">Uncharacterized protein</fullName>
    </submittedName>
</protein>